<dbReference type="GO" id="GO:0005737">
    <property type="term" value="C:cytoplasm"/>
    <property type="evidence" value="ECO:0007669"/>
    <property type="project" value="TreeGrafter"/>
</dbReference>
<dbReference type="Gene3D" id="3.30.310.200">
    <property type="match status" value="1"/>
</dbReference>
<evidence type="ECO:0000256" key="9">
    <source>
        <dbReference type="ARBA" id="ARBA00023134"/>
    </source>
</evidence>
<dbReference type="SUPFAM" id="SSF52058">
    <property type="entry name" value="L domain-like"/>
    <property type="match status" value="1"/>
</dbReference>
<evidence type="ECO:0000256" key="4">
    <source>
        <dbReference type="ARBA" id="ARBA00022679"/>
    </source>
</evidence>
<comment type="catalytic activity">
    <reaction evidence="10">
        <text>L-threonyl-[protein] + ATP = O-phospho-L-threonyl-[protein] + ADP + H(+)</text>
        <dbReference type="Rhea" id="RHEA:46608"/>
        <dbReference type="Rhea" id="RHEA-COMP:11060"/>
        <dbReference type="Rhea" id="RHEA-COMP:11605"/>
        <dbReference type="ChEBI" id="CHEBI:15378"/>
        <dbReference type="ChEBI" id="CHEBI:30013"/>
        <dbReference type="ChEBI" id="CHEBI:30616"/>
        <dbReference type="ChEBI" id="CHEBI:61977"/>
        <dbReference type="ChEBI" id="CHEBI:456216"/>
        <dbReference type="EC" id="2.7.11.1"/>
    </reaction>
</comment>
<evidence type="ECO:0000256" key="6">
    <source>
        <dbReference type="ARBA" id="ARBA00022741"/>
    </source>
</evidence>
<dbReference type="InterPro" id="IPR005225">
    <property type="entry name" value="Small_GTP-bd"/>
</dbReference>
<evidence type="ECO:0000256" key="10">
    <source>
        <dbReference type="ARBA" id="ARBA00047899"/>
    </source>
</evidence>
<organism evidence="13 14">
    <name type="scientific">Clostridium intestinale</name>
    <dbReference type="NCBI Taxonomy" id="36845"/>
    <lineage>
        <taxon>Bacteria</taxon>
        <taxon>Bacillati</taxon>
        <taxon>Bacillota</taxon>
        <taxon>Clostridia</taxon>
        <taxon>Eubacteriales</taxon>
        <taxon>Clostridiaceae</taxon>
        <taxon>Clostridium</taxon>
    </lineage>
</organism>
<keyword evidence="2" id="KW-0723">Serine/threonine-protein kinase</keyword>
<accession>A0A7D6VTB0</accession>
<dbReference type="PROSITE" id="PS51419">
    <property type="entry name" value="RAB"/>
    <property type="match status" value="1"/>
</dbReference>
<dbReference type="Gene3D" id="1.10.10.10">
    <property type="entry name" value="Winged helix-like DNA-binding domain superfamily/Winged helix DNA-binding domain"/>
    <property type="match status" value="1"/>
</dbReference>
<evidence type="ECO:0000256" key="3">
    <source>
        <dbReference type="ARBA" id="ARBA00022614"/>
    </source>
</evidence>
<keyword evidence="4" id="KW-0808">Transferase</keyword>
<dbReference type="GO" id="GO:0004674">
    <property type="term" value="F:protein serine/threonine kinase activity"/>
    <property type="evidence" value="ECO:0007669"/>
    <property type="project" value="UniProtKB-KW"/>
</dbReference>
<dbReference type="InterPro" id="IPR020859">
    <property type="entry name" value="ROC"/>
</dbReference>
<dbReference type="Pfam" id="PF13855">
    <property type="entry name" value="LRR_8"/>
    <property type="match status" value="2"/>
</dbReference>
<feature type="domain" description="Roc" evidence="12">
    <location>
        <begin position="248"/>
        <end position="421"/>
    </location>
</feature>
<sequence>MGVRERKKYTNIENYKLSGIFGGRNNIIPSECASIETNEDLYKMIALAKNEKWKTFGVINFSLNTIPNELLELEELEVLFLRNNGIEAIPQDITKLRRLKALSLSGNKIKEIPESFKELQLLFLDLYNCGFEQIPNNIMCPTLKGIGIDITSKHLTKKISELEELESLYMSSSQIVDLPENIFKLKKLRELYLHKSQIKSLPKSIQKLKNLKYFMIEETPLAENIPPEIIKKSDFSLIRYISLIDSKANKFFNESKMLVVGQGRVGKTCVINRVIKDLYKDEVSTEGIDIHEWEFNISKASIDEKYRLNVWDFGGQEIYHATHQFFLTKRSLYLLIWDGQAEDEYGRIEYWLKTIESFANDSPIILVVNKCDTDIGRLKPLDYIRYSSEFPQIAAMHKISCKDNVGIEDLRVTIKEKSVDLPLMKTKWITTWLQVRFELEELSKREFYISYEEYLAICQKNDIEEEDALILINYLNDLGIVLYFADNMLLSNLVILKPEWGTCAVYKVLDEQEKLLKNRNGILKRGDLKKIWKNEDGYKQEIYPYLLEIMKKFELLFMIESDVYLVAELLNNIKYEVDLNFHKEDILVFRYQYDFIPAGIITRLIVLLSELLMEQDGDKLCWQQGMYIQYNQSIGEVVLYNSMSEKHIEIRICNGSSRNKTELLTIIRTNIEKINKRYSKLKVVSKVPCNCEKCSQYTPFLFEYSVLLKAEEKGRKTVMCNESVEDVSIDELLLGIENRNEVGDDLFFNGNLSLDNIMKKITYEDLFEDIKKACIKLQGKSTIRLEDERNDFLDNMLDSAGYRTKDQTRFGFTESKNLGENDIQVLTNDGTIFSIIEGMNLASIDKEYMGKHWKKIFKYDAVGLKDNFIITYASVKSFDSFWEKYKQILLECEFEYPIAEGNDINVDFTDMRIFKTKHIRNNRDTYITHVAIKMHI</sequence>
<dbReference type="InterPro" id="IPR057263">
    <property type="entry name" value="COR-B"/>
</dbReference>
<evidence type="ECO:0000256" key="7">
    <source>
        <dbReference type="ARBA" id="ARBA00022777"/>
    </source>
</evidence>
<dbReference type="Gene3D" id="3.80.10.10">
    <property type="entry name" value="Ribonuclease Inhibitor"/>
    <property type="match status" value="2"/>
</dbReference>
<keyword evidence="7" id="KW-0418">Kinase</keyword>
<keyword evidence="3" id="KW-0433">Leucine-rich repeat</keyword>
<dbReference type="InterPro" id="IPR027417">
    <property type="entry name" value="P-loop_NTPase"/>
</dbReference>
<evidence type="ECO:0000256" key="8">
    <source>
        <dbReference type="ARBA" id="ARBA00022840"/>
    </source>
</evidence>
<dbReference type="RefSeq" id="WP_021802668.1">
    <property type="nucleotide sequence ID" value="NZ_CP059378.1"/>
</dbReference>
<dbReference type="PROSITE" id="PS51450">
    <property type="entry name" value="LRR"/>
    <property type="match status" value="1"/>
</dbReference>
<evidence type="ECO:0000256" key="11">
    <source>
        <dbReference type="ARBA" id="ARBA00048679"/>
    </source>
</evidence>
<dbReference type="PANTHER" id="PTHR48051:SF36">
    <property type="entry name" value="CASPASE FAMILY P20 DOMAIN-CONTAINING PROTEIN"/>
    <property type="match status" value="1"/>
</dbReference>
<reference evidence="13 14" key="1">
    <citation type="submission" date="2020-07" db="EMBL/GenBank/DDBJ databases">
        <title>Electron transfer.</title>
        <authorList>
            <person name="Huang L."/>
            <person name="Liu X."/>
            <person name="Zhou S."/>
        </authorList>
    </citation>
    <scope>NUCLEOTIDE SEQUENCE [LARGE SCALE GENOMIC DNA]</scope>
    <source>
        <strain evidence="13 14">Lx1</strain>
    </source>
</reference>
<dbReference type="PRINTS" id="PR00449">
    <property type="entry name" value="RASTRNSFRMNG"/>
</dbReference>
<keyword evidence="9" id="KW-0342">GTP-binding</keyword>
<dbReference type="Gene3D" id="3.30.70.1390">
    <property type="entry name" value="ROC domain from the Parkinson's disease-associated leucine-rich repeat kinase 2"/>
    <property type="match status" value="1"/>
</dbReference>
<dbReference type="Gene3D" id="3.40.50.300">
    <property type="entry name" value="P-loop containing nucleotide triphosphate hydrolases"/>
    <property type="match status" value="1"/>
</dbReference>
<evidence type="ECO:0000256" key="1">
    <source>
        <dbReference type="ARBA" id="ARBA00012513"/>
    </source>
</evidence>
<dbReference type="InterPro" id="IPR003591">
    <property type="entry name" value="Leu-rich_rpt_typical-subtyp"/>
</dbReference>
<dbReference type="SMART" id="SM00175">
    <property type="entry name" value="RAB"/>
    <property type="match status" value="1"/>
</dbReference>
<dbReference type="GO" id="GO:0005525">
    <property type="term" value="F:GTP binding"/>
    <property type="evidence" value="ECO:0007669"/>
    <property type="project" value="UniProtKB-KW"/>
</dbReference>
<dbReference type="PROSITE" id="PS51424">
    <property type="entry name" value="ROC"/>
    <property type="match status" value="1"/>
</dbReference>
<protein>
    <recommendedName>
        <fullName evidence="1">non-specific serine/threonine protein kinase</fullName>
        <ecNumber evidence="1">2.7.11.1</ecNumber>
    </recommendedName>
</protein>
<gene>
    <name evidence="13" type="ORF">HZF06_07240</name>
</gene>
<evidence type="ECO:0000256" key="2">
    <source>
        <dbReference type="ARBA" id="ARBA00022527"/>
    </source>
</evidence>
<keyword evidence="8" id="KW-0067">ATP-binding</keyword>
<dbReference type="EMBL" id="CP059378">
    <property type="protein sequence ID" value="QLY81368.1"/>
    <property type="molecule type" value="Genomic_DNA"/>
</dbReference>
<name>A0A7D6VTB0_9CLOT</name>
<proteinExistence type="predicted"/>
<evidence type="ECO:0000313" key="14">
    <source>
        <dbReference type="Proteomes" id="UP000512286"/>
    </source>
</evidence>
<comment type="catalytic activity">
    <reaction evidence="11">
        <text>L-seryl-[protein] + ATP = O-phospho-L-seryl-[protein] + ADP + H(+)</text>
        <dbReference type="Rhea" id="RHEA:17989"/>
        <dbReference type="Rhea" id="RHEA-COMP:9863"/>
        <dbReference type="Rhea" id="RHEA-COMP:11604"/>
        <dbReference type="ChEBI" id="CHEBI:15378"/>
        <dbReference type="ChEBI" id="CHEBI:29999"/>
        <dbReference type="ChEBI" id="CHEBI:30616"/>
        <dbReference type="ChEBI" id="CHEBI:83421"/>
        <dbReference type="ChEBI" id="CHEBI:456216"/>
        <dbReference type="EC" id="2.7.11.1"/>
    </reaction>
</comment>
<dbReference type="Pfam" id="PF08477">
    <property type="entry name" value="Roc"/>
    <property type="match status" value="1"/>
</dbReference>
<dbReference type="EC" id="2.7.11.1" evidence="1"/>
<evidence type="ECO:0000256" key="5">
    <source>
        <dbReference type="ARBA" id="ARBA00022737"/>
    </source>
</evidence>
<dbReference type="SMART" id="SM00369">
    <property type="entry name" value="LRR_TYP"/>
    <property type="match status" value="4"/>
</dbReference>
<dbReference type="GO" id="GO:0005524">
    <property type="term" value="F:ATP binding"/>
    <property type="evidence" value="ECO:0007669"/>
    <property type="project" value="UniProtKB-KW"/>
</dbReference>
<dbReference type="InterPro" id="IPR032171">
    <property type="entry name" value="COR-A"/>
</dbReference>
<dbReference type="PANTHER" id="PTHR48051">
    <property type="match status" value="1"/>
</dbReference>
<dbReference type="Gene3D" id="1.10.10.2200">
    <property type="match status" value="1"/>
</dbReference>
<dbReference type="InterPro" id="IPR001611">
    <property type="entry name" value="Leu-rich_rpt"/>
</dbReference>
<keyword evidence="6" id="KW-0547">Nucleotide-binding</keyword>
<dbReference type="KEGG" id="cint:HZF06_07240"/>
<dbReference type="AlphaFoldDB" id="A0A7D6VTB0"/>
<dbReference type="NCBIfam" id="TIGR00231">
    <property type="entry name" value="small_GTP"/>
    <property type="match status" value="1"/>
</dbReference>
<dbReference type="SUPFAM" id="SSF52540">
    <property type="entry name" value="P-loop containing nucleoside triphosphate hydrolases"/>
    <property type="match status" value="1"/>
</dbReference>
<evidence type="ECO:0000313" key="13">
    <source>
        <dbReference type="EMBL" id="QLY81368.1"/>
    </source>
</evidence>
<dbReference type="Pfam" id="PF16095">
    <property type="entry name" value="COR-A"/>
    <property type="match status" value="1"/>
</dbReference>
<dbReference type="InterPro" id="IPR036388">
    <property type="entry name" value="WH-like_DNA-bd_sf"/>
</dbReference>
<dbReference type="InterPro" id="IPR032675">
    <property type="entry name" value="LRR_dom_sf"/>
</dbReference>
<dbReference type="Pfam" id="PF25497">
    <property type="entry name" value="COR-B"/>
    <property type="match status" value="1"/>
</dbReference>
<dbReference type="InterPro" id="IPR050216">
    <property type="entry name" value="LRR_domain-containing"/>
</dbReference>
<evidence type="ECO:0000259" key="12">
    <source>
        <dbReference type="PROSITE" id="PS51424"/>
    </source>
</evidence>
<dbReference type="Proteomes" id="UP000512286">
    <property type="component" value="Chromosome"/>
</dbReference>
<keyword evidence="5" id="KW-0677">Repeat</keyword>